<organism evidence="1 2">
    <name type="scientific">Rheinheimera salexigens</name>
    <dbReference type="NCBI Taxonomy" id="1628148"/>
    <lineage>
        <taxon>Bacteria</taxon>
        <taxon>Pseudomonadati</taxon>
        <taxon>Pseudomonadota</taxon>
        <taxon>Gammaproteobacteria</taxon>
        <taxon>Chromatiales</taxon>
        <taxon>Chromatiaceae</taxon>
        <taxon>Rheinheimera</taxon>
    </lineage>
</organism>
<dbReference type="AlphaFoldDB" id="A0A1E7Q993"/>
<dbReference type="GO" id="GO:0043683">
    <property type="term" value="P:type IV pilus assembly"/>
    <property type="evidence" value="ECO:0007669"/>
    <property type="project" value="InterPro"/>
</dbReference>
<dbReference type="SUPFAM" id="SSF54523">
    <property type="entry name" value="Pili subunits"/>
    <property type="match status" value="1"/>
</dbReference>
<reference evidence="2" key="1">
    <citation type="submission" date="2016-09" db="EMBL/GenBank/DDBJ databases">
        <authorList>
            <person name="Wan X."/>
            <person name="Hou S."/>
        </authorList>
    </citation>
    <scope>NUCLEOTIDE SEQUENCE [LARGE SCALE GENOMIC DNA]</scope>
    <source>
        <strain evidence="2">KH87</strain>
    </source>
</reference>
<dbReference type="OrthoDB" id="5296662at2"/>
<evidence type="ECO:0000313" key="1">
    <source>
        <dbReference type="EMBL" id="OEY70706.1"/>
    </source>
</evidence>
<dbReference type="InterPro" id="IPR045584">
    <property type="entry name" value="Pilin-like"/>
</dbReference>
<sequence length="317" mass="35649">MQARNGFTITELLIAMLLGLFLLAMALTAFSSLSRSAKQTQQIAELQQNGQFILSLMQNELQNMGFWGGRADVLLAATTTKPDAPSPDCLNDSIDNGSFPSVDQGFVTLYAKPVNSGRQLSCIPSALKDSELLQLKRLIGQSQPVGTLKSNRFYLETDWQHSRFVSAASSGLQAEMNYYPYQHLVFYVQKQYRDGESVPVLMRKRLIRNASGHANIATDSIIDGVERLHFEFGIDADNDGSIDYQQATAEMTDLQWQQQHSRIVSIKFYALLRALKQDRQYSNNDVYSMGPHSFNADGDHYRRLLISSTVFFHNSQL</sequence>
<dbReference type="Pfam" id="PF16074">
    <property type="entry name" value="PilW"/>
    <property type="match status" value="1"/>
</dbReference>
<accession>A0A1E7Q993</accession>
<protein>
    <submittedName>
        <fullName evidence="1">Pilus assembly protein PilW</fullName>
    </submittedName>
</protein>
<dbReference type="InterPro" id="IPR012902">
    <property type="entry name" value="N_methyl_site"/>
</dbReference>
<proteinExistence type="predicted"/>
<dbReference type="Pfam" id="PF07963">
    <property type="entry name" value="N_methyl"/>
    <property type="match status" value="1"/>
</dbReference>
<name>A0A1E7Q993_9GAMM</name>
<evidence type="ECO:0000313" key="2">
    <source>
        <dbReference type="Proteomes" id="UP000242258"/>
    </source>
</evidence>
<comment type="caution">
    <text evidence="1">The sequence shown here is derived from an EMBL/GenBank/DDBJ whole genome shotgun (WGS) entry which is preliminary data.</text>
</comment>
<dbReference type="RefSeq" id="WP_070050260.1">
    <property type="nucleotide sequence ID" value="NZ_CBCSDO010000002.1"/>
</dbReference>
<keyword evidence="2" id="KW-1185">Reference proteome</keyword>
<dbReference type="EMBL" id="MKEK01000001">
    <property type="protein sequence ID" value="OEY70706.1"/>
    <property type="molecule type" value="Genomic_DNA"/>
</dbReference>
<dbReference type="InterPro" id="IPR032092">
    <property type="entry name" value="PilW"/>
</dbReference>
<dbReference type="NCBIfam" id="TIGR02532">
    <property type="entry name" value="IV_pilin_GFxxxE"/>
    <property type="match status" value="1"/>
</dbReference>
<dbReference type="Proteomes" id="UP000242258">
    <property type="component" value="Unassembled WGS sequence"/>
</dbReference>
<gene>
    <name evidence="1" type="ORF">BI198_14910</name>
</gene>
<dbReference type="STRING" id="1628148.BI198_14910"/>